<dbReference type="InterPro" id="IPR016785">
    <property type="entry name" value="ComGD"/>
</dbReference>
<dbReference type="OrthoDB" id="1653576at2"/>
<evidence type="ECO:0000256" key="1">
    <source>
        <dbReference type="ARBA" id="ARBA00004241"/>
    </source>
</evidence>
<keyword evidence="5" id="KW-1185">Reference proteome</keyword>
<dbReference type="PIRSF" id="PIRSF021292">
    <property type="entry name" value="Competence_ComGD"/>
    <property type="match status" value="1"/>
</dbReference>
<dbReference type="GO" id="GO:0030420">
    <property type="term" value="P:establishment of competence for transformation"/>
    <property type="evidence" value="ECO:0007669"/>
    <property type="project" value="UniProtKB-KW"/>
</dbReference>
<dbReference type="NCBIfam" id="TIGR02532">
    <property type="entry name" value="IV_pilin_GFxxxE"/>
    <property type="match status" value="1"/>
</dbReference>
<comment type="subcellular location">
    <subcellularLocation>
        <location evidence="1">Cell surface</location>
    </subcellularLocation>
</comment>
<evidence type="ECO:0000313" key="5">
    <source>
        <dbReference type="Proteomes" id="UP000321400"/>
    </source>
</evidence>
<protein>
    <recommendedName>
        <fullName evidence="6">Competence protein ComGD</fullName>
    </recommendedName>
</protein>
<evidence type="ECO:0008006" key="6">
    <source>
        <dbReference type="Google" id="ProtNLM"/>
    </source>
</evidence>
<evidence type="ECO:0000313" key="4">
    <source>
        <dbReference type="EMBL" id="GEN57253.1"/>
    </source>
</evidence>
<dbReference type="AlphaFoldDB" id="A0A511X2T5"/>
<comment type="caution">
    <text evidence="4">The sequence shown here is derived from an EMBL/GenBank/DDBJ whole genome shotgun (WGS) entry which is preliminary data.</text>
</comment>
<name>A0A511X2T5_9BACI</name>
<keyword evidence="2" id="KW-0178">Competence</keyword>
<keyword evidence="3" id="KW-1133">Transmembrane helix</keyword>
<dbReference type="STRING" id="442899.SAMN05720591_10743"/>
<reference evidence="4 5" key="1">
    <citation type="submission" date="2019-07" db="EMBL/GenBank/DDBJ databases">
        <title>Whole genome shotgun sequence of Halolactibacillus alkaliphilus NBRC 103919.</title>
        <authorList>
            <person name="Hosoyama A."/>
            <person name="Uohara A."/>
            <person name="Ohji S."/>
            <person name="Ichikawa N."/>
        </authorList>
    </citation>
    <scope>NUCLEOTIDE SEQUENCE [LARGE SCALE GENOMIC DNA]</scope>
    <source>
        <strain evidence="4 5">NBRC 103919</strain>
    </source>
</reference>
<dbReference type="EMBL" id="BJYE01000021">
    <property type="protein sequence ID" value="GEN57253.1"/>
    <property type="molecule type" value="Genomic_DNA"/>
</dbReference>
<dbReference type="Proteomes" id="UP000321400">
    <property type="component" value="Unassembled WGS sequence"/>
</dbReference>
<accession>A0A511X2T5</accession>
<keyword evidence="3" id="KW-0472">Membrane</keyword>
<sequence>MNRKNWSGGFTLVEVLIVLSIIQVFTYFGINHLDKTQDKQTFERWYKQFEIDVLYLQKQSLVSSQLPYIQFYTSDYLYTVSETTSKKHLFKRTYPNEWDVRFPTTKSKLTFSNNGQVQHPGTMTILTKHYLFTITFPFGKGRCYVNYTER</sequence>
<dbReference type="GO" id="GO:0009986">
    <property type="term" value="C:cell surface"/>
    <property type="evidence" value="ECO:0007669"/>
    <property type="project" value="UniProtKB-SubCell"/>
</dbReference>
<dbReference type="NCBIfam" id="NF040982">
    <property type="entry name" value="ComGD"/>
    <property type="match status" value="1"/>
</dbReference>
<gene>
    <name evidence="4" type="ORF">HAL01_17170</name>
</gene>
<evidence type="ECO:0000256" key="3">
    <source>
        <dbReference type="SAM" id="Phobius"/>
    </source>
</evidence>
<keyword evidence="3" id="KW-0812">Transmembrane</keyword>
<feature type="transmembrane region" description="Helical" evidence="3">
    <location>
        <begin position="6"/>
        <end position="30"/>
    </location>
</feature>
<dbReference type="InterPro" id="IPR012902">
    <property type="entry name" value="N_methyl_site"/>
</dbReference>
<proteinExistence type="predicted"/>
<organism evidence="4 5">
    <name type="scientific">Halolactibacillus alkaliphilus</name>
    <dbReference type="NCBI Taxonomy" id="442899"/>
    <lineage>
        <taxon>Bacteria</taxon>
        <taxon>Bacillati</taxon>
        <taxon>Bacillota</taxon>
        <taxon>Bacilli</taxon>
        <taxon>Bacillales</taxon>
        <taxon>Bacillaceae</taxon>
        <taxon>Halolactibacillus</taxon>
    </lineage>
</organism>
<dbReference type="RefSeq" id="WP_089800727.1">
    <property type="nucleotide sequence ID" value="NZ_BJYE01000021.1"/>
</dbReference>
<evidence type="ECO:0000256" key="2">
    <source>
        <dbReference type="ARBA" id="ARBA00023287"/>
    </source>
</evidence>